<reference evidence="3" key="1">
    <citation type="journal article" date="2019" name="Int. J. Syst. Evol. Microbiol.">
        <title>The Global Catalogue of Microorganisms (GCM) 10K type strain sequencing project: providing services to taxonomists for standard genome sequencing and annotation.</title>
        <authorList>
            <consortium name="The Broad Institute Genomics Platform"/>
            <consortium name="The Broad Institute Genome Sequencing Center for Infectious Disease"/>
            <person name="Wu L."/>
            <person name="Ma J."/>
        </authorList>
    </citation>
    <scope>NUCLEOTIDE SEQUENCE [LARGE SCALE GENOMIC DNA]</scope>
    <source>
        <strain evidence="3">CGMCC 1.15288</strain>
    </source>
</reference>
<evidence type="ECO:0000313" key="2">
    <source>
        <dbReference type="EMBL" id="GGH45159.1"/>
    </source>
</evidence>
<comment type="caution">
    <text evidence="2">The sequence shown here is derived from an EMBL/GenBank/DDBJ whole genome shotgun (WGS) entry which is preliminary data.</text>
</comment>
<proteinExistence type="predicted"/>
<organism evidence="2 3">
    <name type="scientific">Dyadobacter endophyticus</name>
    <dbReference type="NCBI Taxonomy" id="1749036"/>
    <lineage>
        <taxon>Bacteria</taxon>
        <taxon>Pseudomonadati</taxon>
        <taxon>Bacteroidota</taxon>
        <taxon>Cytophagia</taxon>
        <taxon>Cytophagales</taxon>
        <taxon>Spirosomataceae</taxon>
        <taxon>Dyadobacter</taxon>
    </lineage>
</organism>
<gene>
    <name evidence="2" type="ORF">GCM10007423_43910</name>
</gene>
<protein>
    <submittedName>
        <fullName evidence="2">Uncharacterized protein</fullName>
    </submittedName>
</protein>
<feature type="region of interest" description="Disordered" evidence="1">
    <location>
        <begin position="1"/>
        <end position="21"/>
    </location>
</feature>
<evidence type="ECO:0000313" key="3">
    <source>
        <dbReference type="Proteomes" id="UP000600214"/>
    </source>
</evidence>
<dbReference type="EMBL" id="BMIA01000003">
    <property type="protein sequence ID" value="GGH45159.1"/>
    <property type="molecule type" value="Genomic_DNA"/>
</dbReference>
<accession>A0ABQ1Z2D4</accession>
<sequence length="66" mass="6985">MRKESSDSPPEAAGSTAGQKSAGVTAGAFLNGDSLYILNYNTQYVEITTQSSVTHLFVGSRLDKES</sequence>
<evidence type="ECO:0000256" key="1">
    <source>
        <dbReference type="SAM" id="MobiDB-lite"/>
    </source>
</evidence>
<dbReference type="Proteomes" id="UP000600214">
    <property type="component" value="Unassembled WGS sequence"/>
</dbReference>
<name>A0ABQ1Z2D4_9BACT</name>
<keyword evidence="3" id="KW-1185">Reference proteome</keyword>